<dbReference type="CDD" id="cd13567">
    <property type="entry name" value="PBP2_TtGluBP"/>
    <property type="match status" value="1"/>
</dbReference>
<name>A0ABW0RGI1_9BACL</name>
<evidence type="ECO:0000313" key="3">
    <source>
        <dbReference type="Proteomes" id="UP001595978"/>
    </source>
</evidence>
<dbReference type="PANTHER" id="PTHR42941:SF1">
    <property type="entry name" value="SLL1037 PROTEIN"/>
    <property type="match status" value="1"/>
</dbReference>
<dbReference type="PANTHER" id="PTHR42941">
    <property type="entry name" value="SLL1037 PROTEIN"/>
    <property type="match status" value="1"/>
</dbReference>
<evidence type="ECO:0000256" key="1">
    <source>
        <dbReference type="SAM" id="SignalP"/>
    </source>
</evidence>
<sequence length="331" mass="35039">MKSKKFLFLTVLSIMLVMLLAACGGKEDDSSTKDSSTEGDNNTSSSDIKFLSMVTGGTQGTYYALGGTFAELITKETGIKTTAEVSQASAANVNALKAGDAEIAFVQTDIAYYAKNGLLMFDGEPMDDLVAIGALYPETVHLVTTAKSGIKSFDDLKGKKVSVGAPGSGTYANAEQLLEIHGLTMNDIQPQNLDFGESVDGLQAGQIDAAFITAGYPTAAVESLSAQEDVVIVPVDPEKAKALIEKYPYYKEDVIPAGTYGLAEDVPTVSVLAMLAVKKDLPEDVAYGIAKAIYDNTDKIGHAKAEYIKKESALDGIGIDVHPGAKKYFEE</sequence>
<dbReference type="Gene3D" id="3.40.190.10">
    <property type="entry name" value="Periplasmic binding protein-like II"/>
    <property type="match status" value="2"/>
</dbReference>
<feature type="chain" id="PRO_5047264865" evidence="1">
    <location>
        <begin position="22"/>
        <end position="331"/>
    </location>
</feature>
<proteinExistence type="predicted"/>
<dbReference type="InterPro" id="IPR011852">
    <property type="entry name" value="TRAP_TAXI"/>
</dbReference>
<dbReference type="Proteomes" id="UP001595978">
    <property type="component" value="Unassembled WGS sequence"/>
</dbReference>
<protein>
    <submittedName>
        <fullName evidence="2">TAXI family TRAP transporter solute-binding subunit</fullName>
    </submittedName>
</protein>
<dbReference type="PROSITE" id="PS51257">
    <property type="entry name" value="PROKAR_LIPOPROTEIN"/>
    <property type="match status" value="1"/>
</dbReference>
<organism evidence="2 3">
    <name type="scientific">Ureibacillus suwonensis</name>
    <dbReference type="NCBI Taxonomy" id="313007"/>
    <lineage>
        <taxon>Bacteria</taxon>
        <taxon>Bacillati</taxon>
        <taxon>Bacillota</taxon>
        <taxon>Bacilli</taxon>
        <taxon>Bacillales</taxon>
        <taxon>Caryophanaceae</taxon>
        <taxon>Ureibacillus</taxon>
    </lineage>
</organism>
<dbReference type="NCBIfam" id="TIGR02122">
    <property type="entry name" value="TRAP_TAXI"/>
    <property type="match status" value="1"/>
</dbReference>
<keyword evidence="1" id="KW-0732">Signal</keyword>
<dbReference type="RefSeq" id="WP_390310737.1">
    <property type="nucleotide sequence ID" value="NZ_JBHSNQ010000195.1"/>
</dbReference>
<comment type="caution">
    <text evidence="2">The sequence shown here is derived from an EMBL/GenBank/DDBJ whole genome shotgun (WGS) entry which is preliminary data.</text>
</comment>
<reference evidence="3" key="1">
    <citation type="journal article" date="2019" name="Int. J. Syst. Evol. Microbiol.">
        <title>The Global Catalogue of Microorganisms (GCM) 10K type strain sequencing project: providing services to taxonomists for standard genome sequencing and annotation.</title>
        <authorList>
            <consortium name="The Broad Institute Genomics Platform"/>
            <consortium name="The Broad Institute Genome Sequencing Center for Infectious Disease"/>
            <person name="Wu L."/>
            <person name="Ma J."/>
        </authorList>
    </citation>
    <scope>NUCLEOTIDE SEQUENCE [LARGE SCALE GENOMIC DNA]</scope>
    <source>
        <strain evidence="3">CCUG 56331</strain>
    </source>
</reference>
<keyword evidence="3" id="KW-1185">Reference proteome</keyword>
<dbReference type="EMBL" id="JBHSNQ010000195">
    <property type="protein sequence ID" value="MFC5543384.1"/>
    <property type="molecule type" value="Genomic_DNA"/>
</dbReference>
<evidence type="ECO:0000313" key="2">
    <source>
        <dbReference type="EMBL" id="MFC5543384.1"/>
    </source>
</evidence>
<gene>
    <name evidence="2" type="ORF">ACFPOH_16860</name>
</gene>
<feature type="signal peptide" evidence="1">
    <location>
        <begin position="1"/>
        <end position="21"/>
    </location>
</feature>
<dbReference type="Pfam" id="PF16868">
    <property type="entry name" value="NMT1_3"/>
    <property type="match status" value="1"/>
</dbReference>
<accession>A0ABW0RGI1</accession>
<dbReference type="SUPFAM" id="SSF53850">
    <property type="entry name" value="Periplasmic binding protein-like II"/>
    <property type="match status" value="1"/>
</dbReference>